<evidence type="ECO:0000256" key="1">
    <source>
        <dbReference type="ARBA" id="ARBA00022475"/>
    </source>
</evidence>
<dbReference type="CDD" id="cd03215">
    <property type="entry name" value="ABC_Carb_Monos_II"/>
    <property type="match status" value="1"/>
</dbReference>
<evidence type="ECO:0000313" key="10">
    <source>
        <dbReference type="Proteomes" id="UP000622638"/>
    </source>
</evidence>
<dbReference type="InterPro" id="IPR003439">
    <property type="entry name" value="ABC_transporter-like_ATP-bd"/>
</dbReference>
<keyword evidence="1" id="KW-1003">Cell membrane</keyword>
<evidence type="ECO:0000256" key="4">
    <source>
        <dbReference type="ARBA" id="ARBA00022741"/>
    </source>
</evidence>
<keyword evidence="10" id="KW-1185">Reference proteome</keyword>
<dbReference type="RefSeq" id="WP_155468630.1">
    <property type="nucleotide sequence ID" value="NZ_BMKG01000006.1"/>
</dbReference>
<keyword evidence="5 8" id="KW-0067">ATP-binding</keyword>
<dbReference type="PROSITE" id="PS00211">
    <property type="entry name" value="ABC_TRANSPORTER_1"/>
    <property type="match status" value="2"/>
</dbReference>
<dbReference type="InterPro" id="IPR050107">
    <property type="entry name" value="ABC_carbohydrate_import_ATPase"/>
</dbReference>
<comment type="caution">
    <text evidence="8">The sequence shown here is derived from an EMBL/GenBank/DDBJ whole genome shotgun (WGS) entry which is preliminary data.</text>
</comment>
<keyword evidence="3" id="KW-0677">Repeat</keyword>
<organism evidence="8 9">
    <name type="scientific">Pseudoduganella buxea</name>
    <dbReference type="NCBI Taxonomy" id="1949069"/>
    <lineage>
        <taxon>Bacteria</taxon>
        <taxon>Pseudomonadati</taxon>
        <taxon>Pseudomonadota</taxon>
        <taxon>Betaproteobacteria</taxon>
        <taxon>Burkholderiales</taxon>
        <taxon>Oxalobacteraceae</taxon>
        <taxon>Telluria group</taxon>
        <taxon>Pseudoduganella</taxon>
    </lineage>
</organism>
<dbReference type="AlphaFoldDB" id="A0A6I3SQS4"/>
<dbReference type="SMART" id="SM00382">
    <property type="entry name" value="AAA"/>
    <property type="match status" value="1"/>
</dbReference>
<name>A0A6I3SQS4_9BURK</name>
<gene>
    <name evidence="7" type="ORF">GCM10011572_18870</name>
    <name evidence="8" type="ORF">GM672_00890</name>
</gene>
<evidence type="ECO:0000313" key="7">
    <source>
        <dbReference type="EMBL" id="GGB97168.1"/>
    </source>
</evidence>
<reference evidence="8 9" key="3">
    <citation type="submission" date="2019-11" db="EMBL/GenBank/DDBJ databases">
        <title>Type strains purchased from KCTC, JCM and DSMZ.</title>
        <authorList>
            <person name="Lu H."/>
        </authorList>
    </citation>
    <scope>NUCLEOTIDE SEQUENCE [LARGE SCALE GENOMIC DNA]</scope>
    <source>
        <strain evidence="8 9">KCTC 52429</strain>
    </source>
</reference>
<dbReference type="OrthoDB" id="9776369at2"/>
<dbReference type="PANTHER" id="PTHR43790:SF4">
    <property type="entry name" value="GUANOSINE IMPORT ATP-BINDING PROTEIN NUPO"/>
    <property type="match status" value="1"/>
</dbReference>
<reference evidence="7" key="4">
    <citation type="submission" date="2024-05" db="EMBL/GenBank/DDBJ databases">
        <authorList>
            <person name="Sun Q."/>
            <person name="Zhou Y."/>
        </authorList>
    </citation>
    <scope>NUCLEOTIDE SEQUENCE</scope>
    <source>
        <strain evidence="7">CGMCC 1.15931</strain>
    </source>
</reference>
<proteinExistence type="predicted"/>
<dbReference type="PROSITE" id="PS50893">
    <property type="entry name" value="ABC_TRANSPORTER_2"/>
    <property type="match status" value="2"/>
</dbReference>
<keyword evidence="1" id="KW-0472">Membrane</keyword>
<dbReference type="InterPro" id="IPR003593">
    <property type="entry name" value="AAA+_ATPase"/>
</dbReference>
<dbReference type="EMBL" id="BMKG01000006">
    <property type="protein sequence ID" value="GGB97168.1"/>
    <property type="molecule type" value="Genomic_DNA"/>
</dbReference>
<evidence type="ECO:0000259" key="6">
    <source>
        <dbReference type="PROSITE" id="PS50893"/>
    </source>
</evidence>
<accession>A0A6I3SQS4</accession>
<dbReference type="GO" id="GO:0016887">
    <property type="term" value="F:ATP hydrolysis activity"/>
    <property type="evidence" value="ECO:0007669"/>
    <property type="project" value="InterPro"/>
</dbReference>
<keyword evidence="2" id="KW-0762">Sugar transport</keyword>
<dbReference type="EMBL" id="WNKZ01000001">
    <property type="protein sequence ID" value="MTV51279.1"/>
    <property type="molecule type" value="Genomic_DNA"/>
</dbReference>
<sequence>MTAPQQSPPGGPSRVAPRLQLLGISKRYPSVVANDRVDLTVLPGEIHAVLGENGAGKSTLMKMIYGVTRPDAGEIVWEGRQVHIPSPAAARKLGIGMVFQHFALFETLTVAENIALALDDKVAPKALAPRIRAVSAQYGLPLDPERRVHSMSVGERQRVEIVRCLLQSPRLLIMDEPTSVLTPDAVQKLFVSLRQLAAEGVSILYISHKLDEIQALCDKATILRAGRVSGTATPRTQTAHALAELMIGGDMPTCTLTPREPGEVRLALDRLSVKSVDPFGTSLREINLTVRAGEIVGLAGVSGNGQQELLRAISGERPIASPTTIRLLGHNAGRLNAAARRRLGLGFVPEERLGRGAVPDLSLAENALLTGYLAPASGMLRRGLIQGAAVTAIAARVIERFKVKCGGTRAAATSLSGGNLQKFIVGREIGLAPRVMVLAQPTWGVDIGAAMLIRQAIIDLRDQGVAVLVISEEVDELFMMCDRIAVLAQGRLSQAVPVADVTVNQIGMWMSGDFGATAATVQGEDHVTA</sequence>
<evidence type="ECO:0000313" key="9">
    <source>
        <dbReference type="Proteomes" id="UP000430634"/>
    </source>
</evidence>
<dbReference type="InterPro" id="IPR017871">
    <property type="entry name" value="ABC_transporter-like_CS"/>
</dbReference>
<dbReference type="Pfam" id="PF00005">
    <property type="entry name" value="ABC_tran"/>
    <property type="match status" value="2"/>
</dbReference>
<keyword evidence="4" id="KW-0547">Nucleotide-binding</keyword>
<keyword evidence="2" id="KW-0813">Transport</keyword>
<evidence type="ECO:0000256" key="5">
    <source>
        <dbReference type="ARBA" id="ARBA00022840"/>
    </source>
</evidence>
<feature type="domain" description="ABC transporter" evidence="6">
    <location>
        <begin position="19"/>
        <end position="250"/>
    </location>
</feature>
<dbReference type="PANTHER" id="PTHR43790">
    <property type="entry name" value="CARBOHYDRATE TRANSPORT ATP-BINDING PROTEIN MG119-RELATED"/>
    <property type="match status" value="1"/>
</dbReference>
<evidence type="ECO:0000256" key="3">
    <source>
        <dbReference type="ARBA" id="ARBA00022737"/>
    </source>
</evidence>
<dbReference type="SUPFAM" id="SSF52540">
    <property type="entry name" value="P-loop containing nucleoside triphosphate hydrolases"/>
    <property type="match status" value="2"/>
</dbReference>
<dbReference type="Proteomes" id="UP000430634">
    <property type="component" value="Unassembled WGS sequence"/>
</dbReference>
<dbReference type="InterPro" id="IPR027417">
    <property type="entry name" value="P-loop_NTPase"/>
</dbReference>
<dbReference type="GO" id="GO:0005524">
    <property type="term" value="F:ATP binding"/>
    <property type="evidence" value="ECO:0007669"/>
    <property type="project" value="UniProtKB-KW"/>
</dbReference>
<protein>
    <submittedName>
        <fullName evidence="7">ABC transporter</fullName>
    </submittedName>
    <submittedName>
        <fullName evidence="8">ATP-binding cassette domain-containing protein</fullName>
    </submittedName>
</protein>
<evidence type="ECO:0000256" key="2">
    <source>
        <dbReference type="ARBA" id="ARBA00022597"/>
    </source>
</evidence>
<dbReference type="Proteomes" id="UP000622638">
    <property type="component" value="Unassembled WGS sequence"/>
</dbReference>
<dbReference type="Gene3D" id="3.40.50.300">
    <property type="entry name" value="P-loop containing nucleotide triphosphate hydrolases"/>
    <property type="match status" value="2"/>
</dbReference>
<reference evidence="10" key="2">
    <citation type="journal article" date="2019" name="Int. J. Syst. Evol. Microbiol.">
        <title>The Global Catalogue of Microorganisms (GCM) 10K type strain sequencing project: providing services to taxonomists for standard genome sequencing and annotation.</title>
        <authorList>
            <consortium name="The Broad Institute Genomics Platform"/>
            <consortium name="The Broad Institute Genome Sequencing Center for Infectious Disease"/>
            <person name="Wu L."/>
            <person name="Ma J."/>
        </authorList>
    </citation>
    <scope>NUCLEOTIDE SEQUENCE [LARGE SCALE GENOMIC DNA]</scope>
    <source>
        <strain evidence="10">CGMCC 1.15931</strain>
    </source>
</reference>
<reference evidence="7" key="1">
    <citation type="journal article" date="2014" name="Int. J. Syst. Evol. Microbiol.">
        <title>Complete genome of a new Firmicutes species belonging to the dominant human colonic microbiota ('Ruminococcus bicirculans') reveals two chromosomes and a selective capacity to utilize plant glucans.</title>
        <authorList>
            <consortium name="NISC Comparative Sequencing Program"/>
            <person name="Wegmann U."/>
            <person name="Louis P."/>
            <person name="Goesmann A."/>
            <person name="Henrissat B."/>
            <person name="Duncan S.H."/>
            <person name="Flint H.J."/>
        </authorList>
    </citation>
    <scope>NUCLEOTIDE SEQUENCE</scope>
    <source>
        <strain evidence="7">CGMCC 1.15931</strain>
    </source>
</reference>
<evidence type="ECO:0000313" key="8">
    <source>
        <dbReference type="EMBL" id="MTV51279.1"/>
    </source>
</evidence>
<feature type="domain" description="ABC transporter" evidence="6">
    <location>
        <begin position="266"/>
        <end position="514"/>
    </location>
</feature>
<dbReference type="CDD" id="cd03216">
    <property type="entry name" value="ABC_Carb_Monos_I"/>
    <property type="match status" value="1"/>
</dbReference>